<evidence type="ECO:0000256" key="1">
    <source>
        <dbReference type="ARBA" id="ARBA00004162"/>
    </source>
</evidence>
<gene>
    <name evidence="24" type="ORF">PHJA_000286100</name>
</gene>
<keyword evidence="10" id="KW-0732">Signal</keyword>
<keyword evidence="6" id="KW-0597">Phosphoprotein</keyword>
<dbReference type="InterPro" id="IPR000719">
    <property type="entry name" value="Prot_kinase_dom"/>
</dbReference>
<dbReference type="GO" id="GO:0009653">
    <property type="term" value="P:anatomical structure morphogenesis"/>
    <property type="evidence" value="ECO:0007669"/>
    <property type="project" value="UniProtKB-ARBA"/>
</dbReference>
<dbReference type="SMART" id="SM00369">
    <property type="entry name" value="LRR_TYP"/>
    <property type="match status" value="8"/>
</dbReference>
<keyword evidence="25" id="KW-1185">Reference proteome</keyword>
<dbReference type="Gene3D" id="3.30.200.20">
    <property type="entry name" value="Phosphorylase Kinase, domain 1"/>
    <property type="match status" value="1"/>
</dbReference>
<dbReference type="GO" id="GO:0051707">
    <property type="term" value="P:response to other organism"/>
    <property type="evidence" value="ECO:0007669"/>
    <property type="project" value="UniProtKB-ARBA"/>
</dbReference>
<feature type="transmembrane region" description="Helical" evidence="22">
    <location>
        <begin position="607"/>
        <end position="626"/>
    </location>
</feature>
<feature type="binding site" evidence="21">
    <location>
        <position position="691"/>
    </location>
    <ligand>
        <name>ATP</name>
        <dbReference type="ChEBI" id="CHEBI:30616"/>
    </ligand>
</feature>
<evidence type="ECO:0000256" key="4">
    <source>
        <dbReference type="ARBA" id="ARBA00022475"/>
    </source>
</evidence>
<dbReference type="PROSITE" id="PS50011">
    <property type="entry name" value="PROTEIN_KINASE_DOM"/>
    <property type="match status" value="1"/>
</dbReference>
<dbReference type="OrthoDB" id="676979at2759"/>
<dbReference type="SUPFAM" id="SSF52047">
    <property type="entry name" value="RNI-like"/>
    <property type="match status" value="1"/>
</dbReference>
<dbReference type="FunFam" id="3.80.10.10:FF:000095">
    <property type="entry name" value="LRR receptor-like serine/threonine-protein kinase GSO1"/>
    <property type="match status" value="1"/>
</dbReference>
<dbReference type="EC" id="2.7.11.1" evidence="3"/>
<dbReference type="SUPFAM" id="SSF56112">
    <property type="entry name" value="Protein kinase-like (PK-like)"/>
    <property type="match status" value="1"/>
</dbReference>
<evidence type="ECO:0000256" key="15">
    <source>
        <dbReference type="ARBA" id="ARBA00022989"/>
    </source>
</evidence>
<dbReference type="InterPro" id="IPR052592">
    <property type="entry name" value="LRR-RLK"/>
</dbReference>
<comment type="similarity">
    <text evidence="2">Belongs to the protein kinase superfamily. Ser/Thr protein kinase family.</text>
</comment>
<dbReference type="Pfam" id="PF00069">
    <property type="entry name" value="Pkinase"/>
    <property type="match status" value="1"/>
</dbReference>
<sequence length="941" mass="103191">MLPNGFLTLCSSKPIIFNFTTDQNALIAFKNAISDNPNGILTKNWSTNAPVCNWIGVSCGSKHQRVTALNVSGLELKGTIAPHLGNLTFLRSLDISSNNFTGPIPSELSKLRRLKAINLASNQLTGSTPNVMFNNISSLVKINMEDNRLSGGLPNDICTSSSPKLQRIYLSGNQLEGEIPANIHKCTELEDLRLDNNRFNGSIPTQIRSLPNLRILSLFPPSIFNISTLAVLTLQQNLFSGTLPTDMGLSLFSLEELVLSFNRLTGEIPTSITNASKLTKLELNRNSFSGSIPNFGTLRNLQFLRLWENNLTQGMEFLSSLTNCQYLQVLEIYDNPLNGILPTSVGNLSTDSLVRFLASDCKIQGIIPSEIGNLKSLQTLDLSGNQLSGFIPSTMGELKQLYTLALGGNRLRGYIPRYLCQLSNLGVLYLYDNMLTGPIPDCIGELTSLADLSVNSFGGPLSPHIGNLKSLNNLDLSHNQFTGDIPSSIGGCQSLQSLNLSNNNFRGSIPESLGNNVRGLGTLNLSNNSLSGSIPKSLENVRGLQNFDVSYNELDGEIPNGGPFGNFSAQSFAHNSALCGEARFEVLTCPKSHERSRSTRIAQITKYVVPTFISVIIFVAVVVILIRRRKRRIKTPPPSEISLKTTACRRISYFELDRGTSSFSETNLLGRGSFGSVFKATLSDGLDIAVKVFNLQLEGGIKSFDTETNTEFKALILEYMQNGSLEKWLHSDNYCLDLVQRLSIAMDVALALEYLHHGHTFPVVHCDIKPSNVLLDEEMIAHVGDFGISKLFDEGETMIQTKTLATIGYAAPEYGSEGKVSTNGDVYSYGIMLLEMFTRKRPTDDMFSADMSLKEWVAENSVSEVVAPGLLSREDQHFSAHELCVSSVFDLAMKCLAFSPDERINMIQVVAALHKVRSNLIAATEVIIMRRPPVVIINNNA</sequence>
<dbReference type="InterPro" id="IPR025875">
    <property type="entry name" value="Leu-rich_rpt_4"/>
</dbReference>
<dbReference type="PANTHER" id="PTHR48054:SF82">
    <property type="entry name" value="LRR RECEPTOR-LIKE SERINE_THREONINE-PROTEIN KINASE FLS2"/>
    <property type="match status" value="1"/>
</dbReference>
<comment type="catalytic activity">
    <reaction evidence="20">
        <text>L-seryl-[protein] + ATP = O-phospho-L-seryl-[protein] + ADP + H(+)</text>
        <dbReference type="Rhea" id="RHEA:17989"/>
        <dbReference type="Rhea" id="RHEA-COMP:9863"/>
        <dbReference type="Rhea" id="RHEA-COMP:11604"/>
        <dbReference type="ChEBI" id="CHEBI:15378"/>
        <dbReference type="ChEBI" id="CHEBI:29999"/>
        <dbReference type="ChEBI" id="CHEBI:30616"/>
        <dbReference type="ChEBI" id="CHEBI:83421"/>
        <dbReference type="ChEBI" id="CHEBI:456216"/>
        <dbReference type="EC" id="2.7.11.1"/>
    </reaction>
</comment>
<evidence type="ECO:0000256" key="18">
    <source>
        <dbReference type="ARBA" id="ARBA00023180"/>
    </source>
</evidence>
<keyword evidence="18" id="KW-0325">Glycoprotein</keyword>
<dbReference type="GO" id="GO:0005886">
    <property type="term" value="C:plasma membrane"/>
    <property type="evidence" value="ECO:0007669"/>
    <property type="project" value="UniProtKB-SubCell"/>
</dbReference>
<evidence type="ECO:0000256" key="10">
    <source>
        <dbReference type="ARBA" id="ARBA00022729"/>
    </source>
</evidence>
<dbReference type="InterPro" id="IPR017441">
    <property type="entry name" value="Protein_kinase_ATP_BS"/>
</dbReference>
<evidence type="ECO:0000256" key="22">
    <source>
        <dbReference type="SAM" id="Phobius"/>
    </source>
</evidence>
<comment type="catalytic activity">
    <reaction evidence="19">
        <text>L-threonyl-[protein] + ATP = O-phospho-L-threonyl-[protein] + ADP + H(+)</text>
        <dbReference type="Rhea" id="RHEA:46608"/>
        <dbReference type="Rhea" id="RHEA-COMP:11060"/>
        <dbReference type="Rhea" id="RHEA-COMP:11605"/>
        <dbReference type="ChEBI" id="CHEBI:15378"/>
        <dbReference type="ChEBI" id="CHEBI:30013"/>
        <dbReference type="ChEBI" id="CHEBI:30616"/>
        <dbReference type="ChEBI" id="CHEBI:61977"/>
        <dbReference type="ChEBI" id="CHEBI:456216"/>
        <dbReference type="EC" id="2.7.11.1"/>
    </reaction>
</comment>
<evidence type="ECO:0000256" key="19">
    <source>
        <dbReference type="ARBA" id="ARBA00047899"/>
    </source>
</evidence>
<dbReference type="PANTHER" id="PTHR48054">
    <property type="entry name" value="RECEPTOR KINASE-LIKE PROTEIN XA21"/>
    <property type="match status" value="1"/>
</dbReference>
<keyword evidence="5" id="KW-0723">Serine/threonine-protein kinase</keyword>
<evidence type="ECO:0000256" key="20">
    <source>
        <dbReference type="ARBA" id="ARBA00048679"/>
    </source>
</evidence>
<evidence type="ECO:0000256" key="3">
    <source>
        <dbReference type="ARBA" id="ARBA00012513"/>
    </source>
</evidence>
<evidence type="ECO:0000256" key="16">
    <source>
        <dbReference type="ARBA" id="ARBA00023136"/>
    </source>
</evidence>
<dbReference type="GO" id="GO:0006952">
    <property type="term" value="P:defense response"/>
    <property type="evidence" value="ECO:0007669"/>
    <property type="project" value="UniProtKB-ARBA"/>
</dbReference>
<dbReference type="Pfam" id="PF08263">
    <property type="entry name" value="LRRNT_2"/>
    <property type="match status" value="1"/>
</dbReference>
<dbReference type="FunFam" id="3.80.10.10:FF:000400">
    <property type="entry name" value="Nuclear pore complex protein NUP107"/>
    <property type="match status" value="1"/>
</dbReference>
<dbReference type="Proteomes" id="UP000653305">
    <property type="component" value="Unassembled WGS sequence"/>
</dbReference>
<dbReference type="AlphaFoldDB" id="A0A830B8Q4"/>
<organism evidence="24 25">
    <name type="scientific">Phtheirospermum japonicum</name>
    <dbReference type="NCBI Taxonomy" id="374723"/>
    <lineage>
        <taxon>Eukaryota</taxon>
        <taxon>Viridiplantae</taxon>
        <taxon>Streptophyta</taxon>
        <taxon>Embryophyta</taxon>
        <taxon>Tracheophyta</taxon>
        <taxon>Spermatophyta</taxon>
        <taxon>Magnoliopsida</taxon>
        <taxon>eudicotyledons</taxon>
        <taxon>Gunneridae</taxon>
        <taxon>Pentapetalae</taxon>
        <taxon>asterids</taxon>
        <taxon>lamiids</taxon>
        <taxon>Lamiales</taxon>
        <taxon>Orobanchaceae</taxon>
        <taxon>Orobanchaceae incertae sedis</taxon>
        <taxon>Phtheirospermum</taxon>
    </lineage>
</organism>
<dbReference type="Pfam" id="PF23598">
    <property type="entry name" value="LRR_14"/>
    <property type="match status" value="1"/>
</dbReference>
<evidence type="ECO:0000256" key="7">
    <source>
        <dbReference type="ARBA" id="ARBA00022614"/>
    </source>
</evidence>
<dbReference type="SMART" id="SM00220">
    <property type="entry name" value="S_TKc"/>
    <property type="match status" value="1"/>
</dbReference>
<dbReference type="InterPro" id="IPR001611">
    <property type="entry name" value="Leu-rich_rpt"/>
</dbReference>
<dbReference type="InterPro" id="IPR003591">
    <property type="entry name" value="Leu-rich_rpt_typical-subtyp"/>
</dbReference>
<evidence type="ECO:0000256" key="9">
    <source>
        <dbReference type="ARBA" id="ARBA00022692"/>
    </source>
</evidence>
<dbReference type="GO" id="GO:0004674">
    <property type="term" value="F:protein serine/threonine kinase activity"/>
    <property type="evidence" value="ECO:0007669"/>
    <property type="project" value="UniProtKB-KW"/>
</dbReference>
<dbReference type="InterPro" id="IPR055414">
    <property type="entry name" value="LRR_R13L4/SHOC2-like"/>
</dbReference>
<keyword evidence="16 22" id="KW-0472">Membrane</keyword>
<keyword evidence="7" id="KW-0433">Leucine-rich repeat</keyword>
<evidence type="ECO:0000256" key="12">
    <source>
        <dbReference type="ARBA" id="ARBA00022741"/>
    </source>
</evidence>
<protein>
    <recommendedName>
        <fullName evidence="3">non-specific serine/threonine protein kinase</fullName>
        <ecNumber evidence="3">2.7.11.1</ecNumber>
    </recommendedName>
</protein>
<keyword evidence="13 24" id="KW-0418">Kinase</keyword>
<keyword evidence="4" id="KW-1003">Cell membrane</keyword>
<evidence type="ECO:0000256" key="11">
    <source>
        <dbReference type="ARBA" id="ARBA00022737"/>
    </source>
</evidence>
<keyword evidence="15 22" id="KW-1133">Transmembrane helix</keyword>
<dbReference type="PRINTS" id="PR00019">
    <property type="entry name" value="LEURICHRPT"/>
</dbReference>
<evidence type="ECO:0000313" key="25">
    <source>
        <dbReference type="Proteomes" id="UP000653305"/>
    </source>
</evidence>
<dbReference type="InterPro" id="IPR032675">
    <property type="entry name" value="LRR_dom_sf"/>
</dbReference>
<feature type="domain" description="Protein kinase" evidence="23">
    <location>
        <begin position="663"/>
        <end position="917"/>
    </location>
</feature>
<keyword evidence="11" id="KW-0677">Repeat</keyword>
<dbReference type="PROSITE" id="PS00107">
    <property type="entry name" value="PROTEIN_KINASE_ATP"/>
    <property type="match status" value="1"/>
</dbReference>
<evidence type="ECO:0000256" key="17">
    <source>
        <dbReference type="ARBA" id="ARBA00023170"/>
    </source>
</evidence>
<evidence type="ECO:0000256" key="21">
    <source>
        <dbReference type="PROSITE-ProRule" id="PRU10141"/>
    </source>
</evidence>
<keyword evidence="14 21" id="KW-0067">ATP-binding</keyword>
<dbReference type="PROSITE" id="PS00108">
    <property type="entry name" value="PROTEIN_KINASE_ST"/>
    <property type="match status" value="1"/>
</dbReference>
<evidence type="ECO:0000259" key="23">
    <source>
        <dbReference type="PROSITE" id="PS50011"/>
    </source>
</evidence>
<comment type="subcellular location">
    <subcellularLocation>
        <location evidence="1">Cell membrane</location>
        <topology evidence="1">Single-pass membrane protein</topology>
    </subcellularLocation>
</comment>
<keyword evidence="17 24" id="KW-0675">Receptor</keyword>
<dbReference type="Pfam" id="PF00560">
    <property type="entry name" value="LRR_1"/>
    <property type="match status" value="5"/>
</dbReference>
<evidence type="ECO:0000256" key="6">
    <source>
        <dbReference type="ARBA" id="ARBA00022553"/>
    </source>
</evidence>
<proteinExistence type="inferred from homology"/>
<dbReference type="GO" id="GO:0005524">
    <property type="term" value="F:ATP binding"/>
    <property type="evidence" value="ECO:0007669"/>
    <property type="project" value="UniProtKB-UniRule"/>
</dbReference>
<dbReference type="GO" id="GO:0099402">
    <property type="term" value="P:plant organ development"/>
    <property type="evidence" value="ECO:0007669"/>
    <property type="project" value="UniProtKB-ARBA"/>
</dbReference>
<dbReference type="Gene3D" id="3.80.10.10">
    <property type="entry name" value="Ribonuclease Inhibitor"/>
    <property type="match status" value="3"/>
</dbReference>
<name>A0A830B8Q4_9LAMI</name>
<dbReference type="FunFam" id="3.80.10.10:FF:000383">
    <property type="entry name" value="Leucine-rich repeat receptor protein kinase EMS1"/>
    <property type="match status" value="1"/>
</dbReference>
<evidence type="ECO:0000256" key="5">
    <source>
        <dbReference type="ARBA" id="ARBA00022527"/>
    </source>
</evidence>
<dbReference type="Gene3D" id="1.10.510.10">
    <property type="entry name" value="Transferase(Phosphotransferase) domain 1"/>
    <property type="match status" value="1"/>
</dbReference>
<comment type="caution">
    <text evidence="24">The sequence shown here is derived from an EMBL/GenBank/DDBJ whole genome shotgun (WGS) entry which is preliminary data.</text>
</comment>
<evidence type="ECO:0000256" key="2">
    <source>
        <dbReference type="ARBA" id="ARBA00008684"/>
    </source>
</evidence>
<reference evidence="24" key="1">
    <citation type="submission" date="2020-07" db="EMBL/GenBank/DDBJ databases">
        <title>Ethylene signaling mediates host invasion by parasitic plants.</title>
        <authorList>
            <person name="Yoshida S."/>
        </authorList>
    </citation>
    <scope>NUCLEOTIDE SEQUENCE</scope>
    <source>
        <strain evidence="24">Okayama</strain>
    </source>
</reference>
<keyword evidence="8" id="KW-0808">Transferase</keyword>
<evidence type="ECO:0000313" key="24">
    <source>
        <dbReference type="EMBL" id="GFP81428.1"/>
    </source>
</evidence>
<keyword evidence="12 21" id="KW-0547">Nucleotide-binding</keyword>
<evidence type="ECO:0000256" key="8">
    <source>
        <dbReference type="ARBA" id="ARBA00022679"/>
    </source>
</evidence>
<dbReference type="InterPro" id="IPR011009">
    <property type="entry name" value="Kinase-like_dom_sf"/>
</dbReference>
<dbReference type="InterPro" id="IPR013210">
    <property type="entry name" value="LRR_N_plant-typ"/>
</dbReference>
<accession>A0A830B8Q4</accession>
<dbReference type="FunFam" id="1.10.510.10:FF:000358">
    <property type="entry name" value="Putative leucine-rich repeat receptor-like serine/threonine-protein kinase"/>
    <property type="match status" value="1"/>
</dbReference>
<evidence type="ECO:0000256" key="13">
    <source>
        <dbReference type="ARBA" id="ARBA00022777"/>
    </source>
</evidence>
<dbReference type="EMBL" id="BMAC01000029">
    <property type="protein sequence ID" value="GFP81428.1"/>
    <property type="molecule type" value="Genomic_DNA"/>
</dbReference>
<dbReference type="InterPro" id="IPR008271">
    <property type="entry name" value="Ser/Thr_kinase_AS"/>
</dbReference>
<dbReference type="Pfam" id="PF12799">
    <property type="entry name" value="LRR_4"/>
    <property type="match status" value="1"/>
</dbReference>
<keyword evidence="9 22" id="KW-0812">Transmembrane</keyword>
<evidence type="ECO:0000256" key="14">
    <source>
        <dbReference type="ARBA" id="ARBA00022840"/>
    </source>
</evidence>